<dbReference type="STRING" id="1618434.UR52_C0020G0001"/>
<evidence type="ECO:0000256" key="2">
    <source>
        <dbReference type="ARBA" id="ARBA00023012"/>
    </source>
</evidence>
<dbReference type="PANTHER" id="PTHR48111">
    <property type="entry name" value="REGULATOR OF RPOS"/>
    <property type="match status" value="1"/>
</dbReference>
<dbReference type="Proteomes" id="UP000034176">
    <property type="component" value="Unassembled WGS sequence"/>
</dbReference>
<dbReference type="InterPro" id="IPR011006">
    <property type="entry name" value="CheY-like_superfamily"/>
</dbReference>
<dbReference type="GO" id="GO:0006355">
    <property type="term" value="P:regulation of DNA-templated transcription"/>
    <property type="evidence" value="ECO:0007669"/>
    <property type="project" value="InterPro"/>
</dbReference>
<dbReference type="InterPro" id="IPR016032">
    <property type="entry name" value="Sig_transdc_resp-reg_C-effctor"/>
</dbReference>
<feature type="modified residue" description="4-aspartylphosphate" evidence="6">
    <location>
        <position position="51"/>
    </location>
</feature>
<keyword evidence="4 7" id="KW-0238">DNA-binding</keyword>
<proteinExistence type="predicted"/>
<evidence type="ECO:0000313" key="10">
    <source>
        <dbReference type="EMBL" id="KKP58314.1"/>
    </source>
</evidence>
<dbReference type="Pfam" id="PF00072">
    <property type="entry name" value="Response_reg"/>
    <property type="match status" value="1"/>
</dbReference>
<dbReference type="AlphaFoldDB" id="A0A0G0AND9"/>
<dbReference type="FunFam" id="3.40.50.2300:FF:000001">
    <property type="entry name" value="DNA-binding response regulator PhoB"/>
    <property type="match status" value="1"/>
</dbReference>
<dbReference type="SMART" id="SM00448">
    <property type="entry name" value="REC"/>
    <property type="match status" value="1"/>
</dbReference>
<dbReference type="GO" id="GO:0000976">
    <property type="term" value="F:transcription cis-regulatory region binding"/>
    <property type="evidence" value="ECO:0007669"/>
    <property type="project" value="TreeGrafter"/>
</dbReference>
<dbReference type="PROSITE" id="PS51755">
    <property type="entry name" value="OMPR_PHOB"/>
    <property type="match status" value="1"/>
</dbReference>
<dbReference type="Gene3D" id="1.10.10.10">
    <property type="entry name" value="Winged helix-like DNA-binding domain superfamily/Winged helix DNA-binding domain"/>
    <property type="match status" value="1"/>
</dbReference>
<dbReference type="Gene3D" id="6.10.250.690">
    <property type="match status" value="1"/>
</dbReference>
<feature type="DNA-binding region" description="OmpR/PhoB-type" evidence="7">
    <location>
        <begin position="124"/>
        <end position="224"/>
    </location>
</feature>
<sequence length="226" mass="25763">MKILIIEDEHKIANSIKKGLELESYAVDVAYDGITGYDLVSTENYDVIILDLMLPDMDGIEICQKMRANSIQTPILMLTAKGQTQDKVKGLNSGADDYLVKPFAFVELLARIKALMRRPKNNSGIILKTNDLMLNTITYDVTRNGKKIKLSRQEFALLEYLLRHKNTVLNKEQIIGNVWDYDADILPNTIEVYIGYLRNKIDKPFPKNPNLIHTIRGFGYKLGEEI</sequence>
<evidence type="ECO:0000313" key="11">
    <source>
        <dbReference type="Proteomes" id="UP000034176"/>
    </source>
</evidence>
<dbReference type="InterPro" id="IPR001867">
    <property type="entry name" value="OmpR/PhoB-type_DNA-bd"/>
</dbReference>
<keyword evidence="3" id="KW-0805">Transcription regulation</keyword>
<dbReference type="PANTHER" id="PTHR48111:SF22">
    <property type="entry name" value="REGULATOR OF RPOS"/>
    <property type="match status" value="1"/>
</dbReference>
<dbReference type="InterPro" id="IPR001789">
    <property type="entry name" value="Sig_transdc_resp-reg_receiver"/>
</dbReference>
<dbReference type="CDD" id="cd00383">
    <property type="entry name" value="trans_reg_C"/>
    <property type="match status" value="1"/>
</dbReference>
<keyword evidence="2" id="KW-0902">Two-component regulatory system</keyword>
<protein>
    <submittedName>
        <fullName evidence="10">Two component transcriptional regulator, winged helix family</fullName>
    </submittedName>
</protein>
<dbReference type="Pfam" id="PF00486">
    <property type="entry name" value="Trans_reg_C"/>
    <property type="match status" value="1"/>
</dbReference>
<comment type="caution">
    <text evidence="10">The sequence shown here is derived from an EMBL/GenBank/DDBJ whole genome shotgun (WGS) entry which is preliminary data.</text>
</comment>
<dbReference type="CDD" id="cd19935">
    <property type="entry name" value="REC_OmpR_CusR-like"/>
    <property type="match status" value="1"/>
</dbReference>
<reference evidence="10 11" key="1">
    <citation type="journal article" date="2015" name="Nature">
        <title>rRNA introns, odd ribosomes, and small enigmatic genomes across a large radiation of phyla.</title>
        <authorList>
            <person name="Brown C.T."/>
            <person name="Hug L.A."/>
            <person name="Thomas B.C."/>
            <person name="Sharon I."/>
            <person name="Castelle C.J."/>
            <person name="Singh A."/>
            <person name="Wilkins M.J."/>
            <person name="Williams K.H."/>
            <person name="Banfield J.F."/>
        </authorList>
    </citation>
    <scope>NUCLEOTIDE SEQUENCE [LARGE SCALE GENOMIC DNA]</scope>
</reference>
<name>A0A0G0AND9_9BACT</name>
<gene>
    <name evidence="10" type="ORF">UR52_C0020G0001</name>
</gene>
<keyword evidence="5" id="KW-0804">Transcription</keyword>
<evidence type="ECO:0000256" key="1">
    <source>
        <dbReference type="ARBA" id="ARBA00022553"/>
    </source>
</evidence>
<organism evidence="10 11">
    <name type="scientific">Candidatus Gottesmanbacteria bacterium GW2011_GWA1_34_13</name>
    <dbReference type="NCBI Taxonomy" id="1618434"/>
    <lineage>
        <taxon>Bacteria</taxon>
        <taxon>Candidatus Gottesmaniibacteriota</taxon>
    </lineage>
</organism>
<dbReference type="GO" id="GO:0032993">
    <property type="term" value="C:protein-DNA complex"/>
    <property type="evidence" value="ECO:0007669"/>
    <property type="project" value="TreeGrafter"/>
</dbReference>
<evidence type="ECO:0000259" key="9">
    <source>
        <dbReference type="PROSITE" id="PS51755"/>
    </source>
</evidence>
<dbReference type="GO" id="GO:0005829">
    <property type="term" value="C:cytosol"/>
    <property type="evidence" value="ECO:0007669"/>
    <property type="project" value="TreeGrafter"/>
</dbReference>
<evidence type="ECO:0000256" key="4">
    <source>
        <dbReference type="ARBA" id="ARBA00023125"/>
    </source>
</evidence>
<dbReference type="EMBL" id="LBPN01000020">
    <property type="protein sequence ID" value="KKP58314.1"/>
    <property type="molecule type" value="Genomic_DNA"/>
</dbReference>
<dbReference type="FunFam" id="1.10.10.10:FF:000005">
    <property type="entry name" value="Two-component system response regulator"/>
    <property type="match status" value="1"/>
</dbReference>
<evidence type="ECO:0000256" key="3">
    <source>
        <dbReference type="ARBA" id="ARBA00023015"/>
    </source>
</evidence>
<accession>A0A0G0AND9</accession>
<evidence type="ECO:0000259" key="8">
    <source>
        <dbReference type="PROSITE" id="PS50110"/>
    </source>
</evidence>
<dbReference type="SUPFAM" id="SSF52172">
    <property type="entry name" value="CheY-like"/>
    <property type="match status" value="1"/>
</dbReference>
<dbReference type="SUPFAM" id="SSF46894">
    <property type="entry name" value="C-terminal effector domain of the bipartite response regulators"/>
    <property type="match status" value="1"/>
</dbReference>
<dbReference type="SMART" id="SM00862">
    <property type="entry name" value="Trans_reg_C"/>
    <property type="match status" value="1"/>
</dbReference>
<feature type="domain" description="OmpR/PhoB-type" evidence="9">
    <location>
        <begin position="124"/>
        <end position="224"/>
    </location>
</feature>
<dbReference type="InterPro" id="IPR039420">
    <property type="entry name" value="WalR-like"/>
</dbReference>
<evidence type="ECO:0000256" key="7">
    <source>
        <dbReference type="PROSITE-ProRule" id="PRU01091"/>
    </source>
</evidence>
<dbReference type="PROSITE" id="PS50110">
    <property type="entry name" value="RESPONSE_REGULATORY"/>
    <property type="match status" value="1"/>
</dbReference>
<evidence type="ECO:0000256" key="6">
    <source>
        <dbReference type="PROSITE-ProRule" id="PRU00169"/>
    </source>
</evidence>
<dbReference type="Gene3D" id="3.40.50.2300">
    <property type="match status" value="1"/>
</dbReference>
<evidence type="ECO:0000256" key="5">
    <source>
        <dbReference type="ARBA" id="ARBA00023163"/>
    </source>
</evidence>
<dbReference type="InterPro" id="IPR036388">
    <property type="entry name" value="WH-like_DNA-bd_sf"/>
</dbReference>
<feature type="domain" description="Response regulatory" evidence="8">
    <location>
        <begin position="2"/>
        <end position="116"/>
    </location>
</feature>
<keyword evidence="1 6" id="KW-0597">Phosphoprotein</keyword>
<dbReference type="GO" id="GO:0000156">
    <property type="term" value="F:phosphorelay response regulator activity"/>
    <property type="evidence" value="ECO:0007669"/>
    <property type="project" value="TreeGrafter"/>
</dbReference>